<evidence type="ECO:0000256" key="6">
    <source>
        <dbReference type="ARBA" id="ARBA00023136"/>
    </source>
</evidence>
<evidence type="ECO:0000256" key="2">
    <source>
        <dbReference type="ARBA" id="ARBA00022448"/>
    </source>
</evidence>
<dbReference type="Proteomes" id="UP000278078">
    <property type="component" value="Chromosome"/>
</dbReference>
<evidence type="ECO:0000256" key="4">
    <source>
        <dbReference type="ARBA" id="ARBA00022692"/>
    </source>
</evidence>
<dbReference type="EMBL" id="LR134300">
    <property type="protein sequence ID" value="VEE50142.1"/>
    <property type="molecule type" value="Genomic_DNA"/>
</dbReference>
<dbReference type="PROSITE" id="PS52016">
    <property type="entry name" value="TONB_DEPENDENT_REC_3"/>
    <property type="match status" value="1"/>
</dbReference>
<dbReference type="InterPro" id="IPR039426">
    <property type="entry name" value="TonB-dep_rcpt-like"/>
</dbReference>
<dbReference type="PANTHER" id="PTHR32552:SF74">
    <property type="entry name" value="HYDROXAMATE SIDEROPHORE RECEPTOR FHUE"/>
    <property type="match status" value="1"/>
</dbReference>
<evidence type="ECO:0000256" key="3">
    <source>
        <dbReference type="ARBA" id="ARBA00022452"/>
    </source>
</evidence>
<evidence type="ECO:0000313" key="11">
    <source>
        <dbReference type="Proteomes" id="UP000278078"/>
    </source>
</evidence>
<comment type="subcellular location">
    <subcellularLocation>
        <location evidence="1 8">Cell outer membrane</location>
        <topology evidence="1 8">Multi-pass membrane protein</topology>
    </subcellularLocation>
</comment>
<evidence type="ECO:0000313" key="10">
    <source>
        <dbReference type="EMBL" id="VEE50142.1"/>
    </source>
</evidence>
<sequence>MKLDQEQKGAYLTTRLNLADPLKVILGGRLDWYKADADTDSYKVTRNVTRYAGVIYDLNQTYSVYASYTDIFKPQSNFDAGGGLLDPITGKNYEIGLKGEHFGGALNSQIALFQIDQENRATEDVGGPSPCPFSPTSRYCSRASGKVRSQGVDLELSGALSDDWMMAGYTYVDAKYKHDSNKANEGKPFDAAKPRHLFKLATSYTLPGELHKWRVGGDLATQSKTEDSSTGFQQGGYTVVNAMLGYKVNERIDTRLNFNNLFDKYYYSGIDFGNLNYGEPRNLMFTVKYSL</sequence>
<name>A0A448BXT1_PSEFL</name>
<dbReference type="Pfam" id="PF00593">
    <property type="entry name" value="TonB_dep_Rec_b-barrel"/>
    <property type="match status" value="1"/>
</dbReference>
<dbReference type="GO" id="GO:0009279">
    <property type="term" value="C:cell outer membrane"/>
    <property type="evidence" value="ECO:0007669"/>
    <property type="project" value="UniProtKB-SubCell"/>
</dbReference>
<dbReference type="InterPro" id="IPR000531">
    <property type="entry name" value="Beta-barrel_TonB"/>
</dbReference>
<feature type="domain" description="TonB-dependent receptor-like beta-barrel" evidence="9">
    <location>
        <begin position="4"/>
        <end position="261"/>
    </location>
</feature>
<dbReference type="Gene3D" id="2.40.170.20">
    <property type="entry name" value="TonB-dependent receptor, beta-barrel domain"/>
    <property type="match status" value="1"/>
</dbReference>
<keyword evidence="3 8" id="KW-1134">Transmembrane beta strand</keyword>
<organism evidence="10 11">
    <name type="scientific">Pseudomonas fluorescens</name>
    <dbReference type="NCBI Taxonomy" id="294"/>
    <lineage>
        <taxon>Bacteria</taxon>
        <taxon>Pseudomonadati</taxon>
        <taxon>Pseudomonadota</taxon>
        <taxon>Gammaproteobacteria</taxon>
        <taxon>Pseudomonadales</taxon>
        <taxon>Pseudomonadaceae</taxon>
        <taxon>Pseudomonas</taxon>
    </lineage>
</organism>
<proteinExistence type="inferred from homology"/>
<gene>
    <name evidence="10" type="primary">fptA_2</name>
    <name evidence="10" type="ORF">NCTC10783_06106</name>
</gene>
<keyword evidence="10" id="KW-0675">Receptor</keyword>
<dbReference type="InterPro" id="IPR036942">
    <property type="entry name" value="Beta-barrel_TonB_sf"/>
</dbReference>
<keyword evidence="6 8" id="KW-0472">Membrane</keyword>
<evidence type="ECO:0000256" key="5">
    <source>
        <dbReference type="ARBA" id="ARBA00023077"/>
    </source>
</evidence>
<comment type="similarity">
    <text evidence="8">Belongs to the TonB-dependent receptor family.</text>
</comment>
<dbReference type="AlphaFoldDB" id="A0A448BXT1"/>
<keyword evidence="5" id="KW-0798">TonB box</keyword>
<keyword evidence="2 8" id="KW-0813">Transport</keyword>
<keyword evidence="4 8" id="KW-0812">Transmembrane</keyword>
<dbReference type="SUPFAM" id="SSF56935">
    <property type="entry name" value="Porins"/>
    <property type="match status" value="1"/>
</dbReference>
<accession>A0A448BXT1</accession>
<evidence type="ECO:0000256" key="7">
    <source>
        <dbReference type="ARBA" id="ARBA00023237"/>
    </source>
</evidence>
<protein>
    <submittedName>
        <fullName evidence="10">Second ferric pyoverdine receptor FpvB</fullName>
    </submittedName>
</protein>
<dbReference type="GO" id="GO:0015344">
    <property type="term" value="F:siderophore uptake transmembrane transporter activity"/>
    <property type="evidence" value="ECO:0007669"/>
    <property type="project" value="TreeGrafter"/>
</dbReference>
<reference evidence="10 11" key="1">
    <citation type="submission" date="2018-12" db="EMBL/GenBank/DDBJ databases">
        <authorList>
            <consortium name="Pathogen Informatics"/>
        </authorList>
    </citation>
    <scope>NUCLEOTIDE SEQUENCE [LARGE SCALE GENOMIC DNA]</scope>
    <source>
        <strain evidence="10 11">NCTC10783</strain>
    </source>
</reference>
<dbReference type="PANTHER" id="PTHR32552">
    <property type="entry name" value="FERRICHROME IRON RECEPTOR-RELATED"/>
    <property type="match status" value="1"/>
</dbReference>
<evidence type="ECO:0000256" key="8">
    <source>
        <dbReference type="PROSITE-ProRule" id="PRU01360"/>
    </source>
</evidence>
<keyword evidence="7 8" id="KW-0998">Cell outer membrane</keyword>
<evidence type="ECO:0000256" key="1">
    <source>
        <dbReference type="ARBA" id="ARBA00004571"/>
    </source>
</evidence>
<evidence type="ECO:0000259" key="9">
    <source>
        <dbReference type="Pfam" id="PF00593"/>
    </source>
</evidence>